<dbReference type="Proteomes" id="UP000078200">
    <property type="component" value="Unassembled WGS sequence"/>
</dbReference>
<keyword evidence="2" id="KW-1185">Reference proteome</keyword>
<dbReference type="VEuPathDB" id="VectorBase:GAUT034199"/>
<sequence>MDDMDDVRLDGAIWGEVRLRFNDIIGGRGNTSNTTAEELVVLHIPLNLNHYRCKFLVSGIGNRSPPNVRKLRCKFLVSGIGNRSPPNVRKLSIDNAMPLEERVGGDAGAVQ</sequence>
<dbReference type="AlphaFoldDB" id="A0A1A9VDY8"/>
<evidence type="ECO:0000313" key="1">
    <source>
        <dbReference type="EnsemblMetazoa" id="GAUT034199-PA"/>
    </source>
</evidence>
<reference evidence="1" key="1">
    <citation type="submission" date="2020-05" db="UniProtKB">
        <authorList>
            <consortium name="EnsemblMetazoa"/>
        </authorList>
    </citation>
    <scope>IDENTIFICATION</scope>
    <source>
        <strain evidence="1">TTRI</strain>
    </source>
</reference>
<dbReference type="EnsemblMetazoa" id="GAUT034199-RA">
    <property type="protein sequence ID" value="GAUT034199-PA"/>
    <property type="gene ID" value="GAUT034199"/>
</dbReference>
<proteinExistence type="predicted"/>
<protein>
    <submittedName>
        <fullName evidence="1">Uncharacterized protein</fullName>
    </submittedName>
</protein>
<evidence type="ECO:0000313" key="2">
    <source>
        <dbReference type="Proteomes" id="UP000078200"/>
    </source>
</evidence>
<organism evidence="1 2">
    <name type="scientific">Glossina austeni</name>
    <name type="common">Savannah tsetse fly</name>
    <dbReference type="NCBI Taxonomy" id="7395"/>
    <lineage>
        <taxon>Eukaryota</taxon>
        <taxon>Metazoa</taxon>
        <taxon>Ecdysozoa</taxon>
        <taxon>Arthropoda</taxon>
        <taxon>Hexapoda</taxon>
        <taxon>Insecta</taxon>
        <taxon>Pterygota</taxon>
        <taxon>Neoptera</taxon>
        <taxon>Endopterygota</taxon>
        <taxon>Diptera</taxon>
        <taxon>Brachycera</taxon>
        <taxon>Muscomorpha</taxon>
        <taxon>Hippoboscoidea</taxon>
        <taxon>Glossinidae</taxon>
        <taxon>Glossina</taxon>
    </lineage>
</organism>
<accession>A0A1A9VDY8</accession>
<name>A0A1A9VDY8_GLOAU</name>